<evidence type="ECO:0008006" key="2">
    <source>
        <dbReference type="Google" id="ProtNLM"/>
    </source>
</evidence>
<dbReference type="EMBL" id="MN739564">
    <property type="protein sequence ID" value="QHT13226.1"/>
    <property type="molecule type" value="Genomic_DNA"/>
</dbReference>
<organism evidence="1">
    <name type="scientific">viral metagenome</name>
    <dbReference type="NCBI Taxonomy" id="1070528"/>
    <lineage>
        <taxon>unclassified sequences</taxon>
        <taxon>metagenomes</taxon>
        <taxon>organismal metagenomes</taxon>
    </lineage>
</organism>
<name>A0A6C0D846_9ZZZZ</name>
<evidence type="ECO:0000313" key="1">
    <source>
        <dbReference type="EMBL" id="QHT13226.1"/>
    </source>
</evidence>
<protein>
    <recommendedName>
        <fullName evidence="2">Alpha-carbonic anhydrase domain-containing protein</fullName>
    </recommendedName>
</protein>
<reference evidence="1" key="1">
    <citation type="journal article" date="2020" name="Nature">
        <title>Giant virus diversity and host interactions through global metagenomics.</title>
        <authorList>
            <person name="Schulz F."/>
            <person name="Roux S."/>
            <person name="Paez-Espino D."/>
            <person name="Jungbluth S."/>
            <person name="Walsh D.A."/>
            <person name="Denef V.J."/>
            <person name="McMahon K.D."/>
            <person name="Konstantinidis K.T."/>
            <person name="Eloe-Fadrosh E.A."/>
            <person name="Kyrpides N.C."/>
            <person name="Woyke T."/>
        </authorList>
    </citation>
    <scope>NUCLEOTIDE SEQUENCE</scope>
    <source>
        <strain evidence="1">GVMAG-M-3300023174-131</strain>
    </source>
</reference>
<dbReference type="AlphaFoldDB" id="A0A6C0D846"/>
<sequence>MKNIIIVVILILILFIINISSENMNNNSPLVSIKNKEKYGMKEIIEITTLPFCRKNINIVYGNNYNFITNDSKSIGQDILDPHAHTIEIDGKNYNLIKVIFKRSRLSWQNKNIGLELHLIHNNYESNKNVSFIIPLDLVNTPTKNIETFRNVFYNTMDSTIKTANELIDGTQNFVNSIHDNQNLISDINLVKETILKEINKFNLNLKYNKRYDVNSISVNNLLNNINVIPEYKCCGTTYGPEINFNLCNLETILNNMVIFHNLEEDNGNSNLVTEPVPFSEEIGLHIRNILTDDNDVVYIK</sequence>
<accession>A0A6C0D846</accession>
<proteinExistence type="predicted"/>